<dbReference type="Proteomes" id="UP000326903">
    <property type="component" value="Unassembled WGS sequence"/>
</dbReference>
<dbReference type="RefSeq" id="WP_150415226.1">
    <property type="nucleotide sequence ID" value="NZ_VYQF01000003.1"/>
</dbReference>
<feature type="transmembrane region" description="Helical" evidence="6">
    <location>
        <begin position="121"/>
        <end position="142"/>
    </location>
</feature>
<evidence type="ECO:0000256" key="4">
    <source>
        <dbReference type="ARBA" id="ARBA00022989"/>
    </source>
</evidence>
<evidence type="ECO:0000313" key="7">
    <source>
        <dbReference type="EMBL" id="KAA9038507.1"/>
    </source>
</evidence>
<protein>
    <submittedName>
        <fullName evidence="7">YihY/virulence factor BrkB family protein</fullName>
    </submittedName>
</protein>
<keyword evidence="4 6" id="KW-1133">Transmembrane helix</keyword>
<keyword evidence="8" id="KW-1185">Reference proteome</keyword>
<name>A0A5J5IIE3_9BACT</name>
<feature type="transmembrane region" description="Helical" evidence="6">
    <location>
        <begin position="236"/>
        <end position="259"/>
    </location>
</feature>
<evidence type="ECO:0000256" key="2">
    <source>
        <dbReference type="ARBA" id="ARBA00022475"/>
    </source>
</evidence>
<comment type="caution">
    <text evidence="7">The sequence shown here is derived from an EMBL/GenBank/DDBJ whole genome shotgun (WGS) entry which is preliminary data.</text>
</comment>
<dbReference type="InterPro" id="IPR017039">
    <property type="entry name" value="Virul_fac_BrkB"/>
</dbReference>
<dbReference type="PIRSF" id="PIRSF035875">
    <property type="entry name" value="RNase_BN"/>
    <property type="match status" value="1"/>
</dbReference>
<feature type="transmembrane region" description="Helical" evidence="6">
    <location>
        <begin position="271"/>
        <end position="293"/>
    </location>
</feature>
<dbReference type="EMBL" id="VYQF01000003">
    <property type="protein sequence ID" value="KAA9038507.1"/>
    <property type="molecule type" value="Genomic_DNA"/>
</dbReference>
<keyword evidence="3 6" id="KW-0812">Transmembrane</keyword>
<accession>A0A5J5IIE3</accession>
<evidence type="ECO:0000256" key="3">
    <source>
        <dbReference type="ARBA" id="ARBA00022692"/>
    </source>
</evidence>
<keyword evidence="2" id="KW-1003">Cell membrane</keyword>
<feature type="transmembrane region" description="Helical" evidence="6">
    <location>
        <begin position="163"/>
        <end position="185"/>
    </location>
</feature>
<dbReference type="Pfam" id="PF03631">
    <property type="entry name" value="Virul_fac_BrkB"/>
    <property type="match status" value="1"/>
</dbReference>
<evidence type="ECO:0000256" key="5">
    <source>
        <dbReference type="ARBA" id="ARBA00023136"/>
    </source>
</evidence>
<dbReference type="PANTHER" id="PTHR30213">
    <property type="entry name" value="INNER MEMBRANE PROTEIN YHJD"/>
    <property type="match status" value="1"/>
</dbReference>
<proteinExistence type="predicted"/>
<comment type="subcellular location">
    <subcellularLocation>
        <location evidence="1">Cell membrane</location>
        <topology evidence="1">Multi-pass membrane protein</topology>
    </subcellularLocation>
</comment>
<sequence>MIKIVRIFTEFHPVNFLIEKSKKWSPTGFQGMSLYEVLKYYGKNFSVPHLTERAAAISYNFIMAIPPTCLFIFTLIPSLPFVSKKSLKHQLHFLITDIIPAQANNKGIIQFVDGFIDGSKIGLISFTFILSLLFASNAVMGLMRSFNKDYVGFKKVKGLKKRWIAIQLTILLFGLLMVCFILLLVQSNILDLIGITNRHIRHVILYGRWAFIIALIFYSYAFIYKYAPSTKKRWKLVSPGAVIATTLSIIATIGFSAFVNNFGRYNILYGSIGSIMVVMIMIFLNSLVVLIGFEFNLSINTLKSISEQKAHYNKLKK</sequence>
<organism evidence="7 8">
    <name type="scientific">Ginsengibacter hankyongi</name>
    <dbReference type="NCBI Taxonomy" id="2607284"/>
    <lineage>
        <taxon>Bacteria</taxon>
        <taxon>Pseudomonadati</taxon>
        <taxon>Bacteroidota</taxon>
        <taxon>Chitinophagia</taxon>
        <taxon>Chitinophagales</taxon>
        <taxon>Chitinophagaceae</taxon>
        <taxon>Ginsengibacter</taxon>
    </lineage>
</organism>
<dbReference type="NCBIfam" id="TIGR00765">
    <property type="entry name" value="yihY_not_rbn"/>
    <property type="match status" value="1"/>
</dbReference>
<dbReference type="PANTHER" id="PTHR30213:SF0">
    <property type="entry name" value="UPF0761 MEMBRANE PROTEIN YIHY"/>
    <property type="match status" value="1"/>
</dbReference>
<evidence type="ECO:0000256" key="6">
    <source>
        <dbReference type="SAM" id="Phobius"/>
    </source>
</evidence>
<evidence type="ECO:0000256" key="1">
    <source>
        <dbReference type="ARBA" id="ARBA00004651"/>
    </source>
</evidence>
<dbReference type="GO" id="GO:0005886">
    <property type="term" value="C:plasma membrane"/>
    <property type="evidence" value="ECO:0007669"/>
    <property type="project" value="UniProtKB-SubCell"/>
</dbReference>
<keyword evidence="5 6" id="KW-0472">Membrane</keyword>
<feature type="transmembrane region" description="Helical" evidence="6">
    <location>
        <begin position="61"/>
        <end position="82"/>
    </location>
</feature>
<dbReference type="AlphaFoldDB" id="A0A5J5IIE3"/>
<feature type="transmembrane region" description="Helical" evidence="6">
    <location>
        <begin position="205"/>
        <end position="224"/>
    </location>
</feature>
<evidence type="ECO:0000313" key="8">
    <source>
        <dbReference type="Proteomes" id="UP000326903"/>
    </source>
</evidence>
<gene>
    <name evidence="7" type="ORF">FW778_13165</name>
</gene>
<reference evidence="7 8" key="1">
    <citation type="submission" date="2019-09" db="EMBL/GenBank/DDBJ databases">
        <title>Draft genome sequence of Ginsengibacter sp. BR5-29.</title>
        <authorList>
            <person name="Im W.-T."/>
        </authorList>
    </citation>
    <scope>NUCLEOTIDE SEQUENCE [LARGE SCALE GENOMIC DNA]</scope>
    <source>
        <strain evidence="7 8">BR5-29</strain>
    </source>
</reference>